<feature type="compositionally biased region" description="Pro residues" evidence="1">
    <location>
        <begin position="220"/>
        <end position="232"/>
    </location>
</feature>
<dbReference type="Proteomes" id="UP000663873">
    <property type="component" value="Unassembled WGS sequence"/>
</dbReference>
<sequence length="232" mass="25448">MYAFKYSFSLYKSASISIAGDELISASGNDTDENYRENNAAELISFDADHQSLSSSSSSNNLQSQSIDPLFNESCFGPFHFSSHPTSNTTRTNGDNLFSFDHPTPSAGSNFYIDSFDIAELPSSRQDDSKLNLFSQPLTNSTYYETDNHRSKFYYQAPPQFIPTRPPPPVPTIASNAPAPIPSLDVQCLLTLKNLSLNPNNNTNNSNEKINDLVDLGDPGSPPPSPKFDPFG</sequence>
<dbReference type="Proteomes" id="UP000663851">
    <property type="component" value="Unassembled WGS sequence"/>
</dbReference>
<reference evidence="3" key="1">
    <citation type="submission" date="2021-02" db="EMBL/GenBank/DDBJ databases">
        <authorList>
            <person name="Nowell W R."/>
        </authorList>
    </citation>
    <scope>NUCLEOTIDE SEQUENCE</scope>
</reference>
<feature type="compositionally biased region" description="Low complexity" evidence="1">
    <location>
        <begin position="197"/>
        <end position="207"/>
    </location>
</feature>
<keyword evidence="4" id="KW-1185">Reference proteome</keyword>
<name>A0A820QHZ2_9BILA</name>
<gene>
    <name evidence="2" type="ORF">HFQ381_LOCUS12988</name>
    <name evidence="3" type="ORF">UJA718_LOCUS20642</name>
</gene>
<organism evidence="3 4">
    <name type="scientific">Rotaria socialis</name>
    <dbReference type="NCBI Taxonomy" id="392032"/>
    <lineage>
        <taxon>Eukaryota</taxon>
        <taxon>Metazoa</taxon>
        <taxon>Spiralia</taxon>
        <taxon>Gnathifera</taxon>
        <taxon>Rotifera</taxon>
        <taxon>Eurotatoria</taxon>
        <taxon>Bdelloidea</taxon>
        <taxon>Philodinida</taxon>
        <taxon>Philodinidae</taxon>
        <taxon>Rotaria</taxon>
    </lineage>
</organism>
<protein>
    <submittedName>
        <fullName evidence="3">Uncharacterized protein</fullName>
    </submittedName>
</protein>
<accession>A0A820QHZ2</accession>
<dbReference type="EMBL" id="CAJOBO010000802">
    <property type="protein sequence ID" value="CAF4292146.1"/>
    <property type="molecule type" value="Genomic_DNA"/>
</dbReference>
<evidence type="ECO:0000313" key="3">
    <source>
        <dbReference type="EMBL" id="CAF4421896.1"/>
    </source>
</evidence>
<evidence type="ECO:0000313" key="2">
    <source>
        <dbReference type="EMBL" id="CAF4292146.1"/>
    </source>
</evidence>
<proteinExistence type="predicted"/>
<dbReference type="EMBL" id="CAJOBP010003877">
    <property type="protein sequence ID" value="CAF4421896.1"/>
    <property type="molecule type" value="Genomic_DNA"/>
</dbReference>
<comment type="caution">
    <text evidence="3">The sequence shown here is derived from an EMBL/GenBank/DDBJ whole genome shotgun (WGS) entry which is preliminary data.</text>
</comment>
<evidence type="ECO:0000256" key="1">
    <source>
        <dbReference type="SAM" id="MobiDB-lite"/>
    </source>
</evidence>
<feature type="region of interest" description="Disordered" evidence="1">
    <location>
        <begin position="197"/>
        <end position="232"/>
    </location>
</feature>
<evidence type="ECO:0000313" key="4">
    <source>
        <dbReference type="Proteomes" id="UP000663873"/>
    </source>
</evidence>
<dbReference type="AlphaFoldDB" id="A0A820QHZ2"/>